<reference evidence="3" key="1">
    <citation type="journal article" date="2020" name="Genome Biol.">
        <title>Gamete binning: chromosome-level and haplotype-resolved genome assembly enabled by high-throughput single-cell sequencing of gamete genomes.</title>
        <authorList>
            <person name="Campoy J.A."/>
            <person name="Sun H."/>
            <person name="Goel M."/>
            <person name="Jiao W.-B."/>
            <person name="Folz-Donahue K."/>
            <person name="Wang N."/>
            <person name="Rubio M."/>
            <person name="Liu C."/>
            <person name="Kukat C."/>
            <person name="Ruiz D."/>
            <person name="Huettel B."/>
            <person name="Schneeberger K."/>
        </authorList>
    </citation>
    <scope>NUCLEOTIDE SEQUENCE [LARGE SCALE GENOMIC DNA]</scope>
    <source>
        <strain evidence="3">cv. Rojo Pasion</strain>
    </source>
</reference>
<dbReference type="SUPFAM" id="SSF81383">
    <property type="entry name" value="F-box domain"/>
    <property type="match status" value="1"/>
</dbReference>
<proteinExistence type="predicted"/>
<evidence type="ECO:0000313" key="2">
    <source>
        <dbReference type="EMBL" id="CAB4299498.1"/>
    </source>
</evidence>
<dbReference type="PROSITE" id="PS50181">
    <property type="entry name" value="FBOX"/>
    <property type="match status" value="1"/>
</dbReference>
<accession>A0A6J5WMM1</accession>
<dbReference type="NCBIfam" id="TIGR01640">
    <property type="entry name" value="F_box_assoc_1"/>
    <property type="match status" value="1"/>
</dbReference>
<dbReference type="PANTHER" id="PTHR31672:SF13">
    <property type="entry name" value="F-BOX PROTEIN CPR30-LIKE"/>
    <property type="match status" value="1"/>
</dbReference>
<dbReference type="InterPro" id="IPR036047">
    <property type="entry name" value="F-box-like_dom_sf"/>
</dbReference>
<dbReference type="SMART" id="SM00256">
    <property type="entry name" value="FBOX"/>
    <property type="match status" value="1"/>
</dbReference>
<dbReference type="Pfam" id="PF08268">
    <property type="entry name" value="FBA_3"/>
    <property type="match status" value="1"/>
</dbReference>
<dbReference type="AlphaFoldDB" id="A0A6J5WMM1"/>
<keyword evidence="3" id="KW-1185">Reference proteome</keyword>
<feature type="domain" description="F-box" evidence="1">
    <location>
        <begin position="17"/>
        <end position="64"/>
    </location>
</feature>
<dbReference type="Proteomes" id="UP000507245">
    <property type="component" value="Unassembled WGS sequence"/>
</dbReference>
<name>A0A6J5WMM1_PRUAR</name>
<dbReference type="EMBL" id="CAEKKB010000002">
    <property type="protein sequence ID" value="CAB4299498.1"/>
    <property type="molecule type" value="Genomic_DNA"/>
</dbReference>
<dbReference type="OrthoDB" id="1037539at2759"/>
<dbReference type="Gene3D" id="1.20.1280.50">
    <property type="match status" value="1"/>
</dbReference>
<dbReference type="InterPro" id="IPR017451">
    <property type="entry name" value="F-box-assoc_interact_dom"/>
</dbReference>
<gene>
    <name evidence="2" type="ORF">ORAREDHAP_LOCUS13851</name>
</gene>
<dbReference type="InterPro" id="IPR001810">
    <property type="entry name" value="F-box_dom"/>
</dbReference>
<sequence>MRHFNCNNEKEKPELNLMTMGALPPEILIDILSRLPINSICCMRCVSKALLKMVDDLSSAALDMRRRFLTTCSTPRLVVLKESSYDKYDMLYPVTYDGHYLLTKSKDAIVSYFGSKRRFYSSAFVFCNLFGFTGLNPKHGRSSKHGRSCLLVNPFKGEVVMLPSASDVQVPANCLCTVDWYGMGFDNITNSFKIVRVSTNKKDYLAAEVLVLGKSSWRELPMVPPCFPTYKSVYAHGYMHWLVDGDYTSSARILSFNFKKEEFYLTPLPTPLGKDPDLWKCLHLINFRGSMALVYASSPQDEYVKMRGYRQCVEVWGLKNYDNKEWELKYKIDTKQDLSIHWEPTSFSKCGEWDHGIYLNQESSLNNCIFFVHLGDGSMECVLLKGQLIVHSCTGSMISLSNCGDLVEAEDEQGITEFPMPKKTWRNLINVVEISGRDLCYLKTQTESASISWDWKDIYV</sequence>
<dbReference type="InterPro" id="IPR050796">
    <property type="entry name" value="SCF_F-box_component"/>
</dbReference>
<dbReference type="InterPro" id="IPR013187">
    <property type="entry name" value="F-box-assoc_dom_typ3"/>
</dbReference>
<dbReference type="PANTHER" id="PTHR31672">
    <property type="entry name" value="BNACNNG10540D PROTEIN"/>
    <property type="match status" value="1"/>
</dbReference>
<evidence type="ECO:0000259" key="1">
    <source>
        <dbReference type="PROSITE" id="PS50181"/>
    </source>
</evidence>
<evidence type="ECO:0000313" key="3">
    <source>
        <dbReference type="Proteomes" id="UP000507245"/>
    </source>
</evidence>
<dbReference type="Pfam" id="PF00646">
    <property type="entry name" value="F-box"/>
    <property type="match status" value="1"/>
</dbReference>
<protein>
    <recommendedName>
        <fullName evidence="1">F-box domain-containing protein</fullName>
    </recommendedName>
</protein>
<organism evidence="2 3">
    <name type="scientific">Prunus armeniaca</name>
    <name type="common">Apricot</name>
    <name type="synonym">Armeniaca vulgaris</name>
    <dbReference type="NCBI Taxonomy" id="36596"/>
    <lineage>
        <taxon>Eukaryota</taxon>
        <taxon>Viridiplantae</taxon>
        <taxon>Streptophyta</taxon>
        <taxon>Embryophyta</taxon>
        <taxon>Tracheophyta</taxon>
        <taxon>Spermatophyta</taxon>
        <taxon>Magnoliopsida</taxon>
        <taxon>eudicotyledons</taxon>
        <taxon>Gunneridae</taxon>
        <taxon>Pentapetalae</taxon>
        <taxon>rosids</taxon>
        <taxon>fabids</taxon>
        <taxon>Rosales</taxon>
        <taxon>Rosaceae</taxon>
        <taxon>Amygdaloideae</taxon>
        <taxon>Amygdaleae</taxon>
        <taxon>Prunus</taxon>
    </lineage>
</organism>